<accession>A0A6V7WMA4</accession>
<evidence type="ECO:0000313" key="1">
    <source>
        <dbReference type="EMBL" id="CAD2188121.1"/>
    </source>
</evidence>
<organism evidence="1 2">
    <name type="scientific">Meloidogyne enterolobii</name>
    <name type="common">Root-knot nematode worm</name>
    <name type="synonym">Meloidogyne mayaguensis</name>
    <dbReference type="NCBI Taxonomy" id="390850"/>
    <lineage>
        <taxon>Eukaryota</taxon>
        <taxon>Metazoa</taxon>
        <taxon>Ecdysozoa</taxon>
        <taxon>Nematoda</taxon>
        <taxon>Chromadorea</taxon>
        <taxon>Rhabditida</taxon>
        <taxon>Tylenchina</taxon>
        <taxon>Tylenchomorpha</taxon>
        <taxon>Tylenchoidea</taxon>
        <taxon>Meloidogynidae</taxon>
        <taxon>Meloidogyninae</taxon>
        <taxon>Meloidogyne</taxon>
    </lineage>
</organism>
<gene>
    <name evidence="1" type="ORF">MENT_LOCUS40750</name>
</gene>
<comment type="caution">
    <text evidence="1">The sequence shown here is derived from an EMBL/GenBank/DDBJ whole genome shotgun (WGS) entry which is preliminary data.</text>
</comment>
<protein>
    <submittedName>
        <fullName evidence="1">Uncharacterized protein</fullName>
    </submittedName>
</protein>
<dbReference type="AlphaFoldDB" id="A0A6V7WMA4"/>
<proteinExistence type="predicted"/>
<reference evidence="1 2" key="1">
    <citation type="submission" date="2020-08" db="EMBL/GenBank/DDBJ databases">
        <authorList>
            <person name="Koutsovoulos G."/>
            <person name="Danchin GJ E."/>
        </authorList>
    </citation>
    <scope>NUCLEOTIDE SEQUENCE [LARGE SCALE GENOMIC DNA]</scope>
</reference>
<dbReference type="EMBL" id="CAJEWN010000675">
    <property type="protein sequence ID" value="CAD2188121.1"/>
    <property type="molecule type" value="Genomic_DNA"/>
</dbReference>
<evidence type="ECO:0000313" key="2">
    <source>
        <dbReference type="Proteomes" id="UP000580250"/>
    </source>
</evidence>
<name>A0A6V7WMA4_MELEN</name>
<dbReference type="Proteomes" id="UP000580250">
    <property type="component" value="Unassembled WGS sequence"/>
</dbReference>
<sequence>MNQKIHNIIEQHIKNEIKICKFISQNKFYFINNNVKVQYKNINKSIAKKY</sequence>